<dbReference type="PROSITE" id="PS00107">
    <property type="entry name" value="PROTEIN_KINASE_ATP"/>
    <property type="match status" value="1"/>
</dbReference>
<sequence>MRGNHWWIAELLIVLLLTATTGGFTYDKPEDTTACRINKNRDRIAVEVPSGRGSLFPGDSSLFHFAKRRPSLSSREEMYGRNSTDESISLTDLPGPSAPQAVSATSVPPEGDTPSSTPSEVPAAAESAAPSPLEPISPPSFNFTYPEDCHQACPDGYTYTPPGAPSCSCVIPMRAQFRLEIKLEKFFPLVAELAKELAIGLFLQTSQVRIVGANAVEPNQDKTNVSADFVPLDTKFDHTTAHLLATRLWSGEVPLNKTLFGTYYVIYIIYPGLPPSPPPQFPGNISPSGPVNQLPSGVDPNKTNHKLSSGMITVIALASVMGVLLFIGIVWLILLRRSLDEKTSPSVVGPLHAYFNPKPEGVQLIQLRMNAYFNSKPEGSLLSGSMASSTTISYGSSMANYTCTAKTFTLAELERATDNFRPDNVVGEGGFGRVYQGVLDSGIEVAVKVLTRDDHEGGREFVAEVEMLSRLHHRNLVKLIGICTEEIRCLVYELITNGSVESHLHGLDKYTAPLNWDARVKIALGAARGLAYLHEDSQPRVIHRDFKGSNILLEDDYTPKVSDFGLAKSATEGGKEHISTRVMGTFGYVAPEYAMTGHLLVKSDVYSYGVVLLELLSGRKPVDMSQPPGQENLVTWARPLLTSKDGLEQLVDPYLKDNFPFDHFAKVAAIASMCVQPEVSHRPFMGEVVQALKLVCNETEAKDVGQAKGTVSPTSDLAETQNTGFLRDATFISVDYDSGPFETLDLEQRKRKPLSASATMSGSGGFLRQLSDSFRRYSVSAPPKAASLPRTSWYALGSSKPVGSMSEARAARFLDPQRRRFYGFWP</sequence>
<evidence type="ECO:0000256" key="3">
    <source>
        <dbReference type="ARBA" id="ARBA00022741"/>
    </source>
</evidence>
<dbReference type="InterPro" id="IPR057597">
    <property type="entry name" value="ALE2_N"/>
</dbReference>
<organism evidence="11 12">
    <name type="scientific">Physcomitrium patens</name>
    <name type="common">Spreading-leaved earth moss</name>
    <name type="synonym">Physcomitrella patens</name>
    <dbReference type="NCBI Taxonomy" id="3218"/>
    <lineage>
        <taxon>Eukaryota</taxon>
        <taxon>Viridiplantae</taxon>
        <taxon>Streptophyta</taxon>
        <taxon>Embryophyta</taxon>
        <taxon>Bryophyta</taxon>
        <taxon>Bryophytina</taxon>
        <taxon>Bryopsida</taxon>
        <taxon>Funariidae</taxon>
        <taxon>Funariales</taxon>
        <taxon>Funariaceae</taxon>
        <taxon>Physcomitrium</taxon>
    </lineage>
</organism>
<dbReference type="GO" id="GO:0004672">
    <property type="term" value="F:protein kinase activity"/>
    <property type="evidence" value="ECO:0000318"/>
    <property type="project" value="GO_Central"/>
</dbReference>
<feature type="binding site" evidence="6">
    <location>
        <position position="448"/>
    </location>
    <ligand>
        <name>ATP</name>
        <dbReference type="ChEBI" id="CHEBI:30616"/>
    </ligand>
</feature>
<name>A0A7I4ARH4_PHYPA</name>
<evidence type="ECO:0000256" key="1">
    <source>
        <dbReference type="ARBA" id="ARBA00022527"/>
    </source>
</evidence>
<evidence type="ECO:0000313" key="12">
    <source>
        <dbReference type="Proteomes" id="UP000006727"/>
    </source>
</evidence>
<dbReference type="Proteomes" id="UP000006727">
    <property type="component" value="Chromosome 14"/>
</dbReference>
<evidence type="ECO:0000256" key="8">
    <source>
        <dbReference type="SAM" id="Phobius"/>
    </source>
</evidence>
<dbReference type="EnsemblPlants" id="Pp3c14_1610V3.10">
    <property type="protein sequence ID" value="Pp3c14_1610V3.10"/>
    <property type="gene ID" value="Pp3c14_1610"/>
</dbReference>
<dbReference type="PANTHER" id="PTHR47989:SF45">
    <property type="entry name" value="OS01G0709500 PROTEIN"/>
    <property type="match status" value="1"/>
</dbReference>
<dbReference type="InterPro" id="IPR008271">
    <property type="entry name" value="Ser/Thr_kinase_AS"/>
</dbReference>
<protein>
    <recommendedName>
        <fullName evidence="10">Protein kinase domain-containing protein</fullName>
    </recommendedName>
</protein>
<dbReference type="SUPFAM" id="SSF56112">
    <property type="entry name" value="Protein kinase-like (PK-like)"/>
    <property type="match status" value="1"/>
</dbReference>
<dbReference type="PROSITE" id="PS00108">
    <property type="entry name" value="PROTEIN_KINASE_ST"/>
    <property type="match status" value="1"/>
</dbReference>
<keyword evidence="8" id="KW-0812">Transmembrane</keyword>
<keyword evidence="12" id="KW-1185">Reference proteome</keyword>
<dbReference type="PROSITE" id="PS50011">
    <property type="entry name" value="PROTEIN_KINASE_DOM"/>
    <property type="match status" value="1"/>
</dbReference>
<dbReference type="Gene3D" id="3.30.200.20">
    <property type="entry name" value="Phosphorylase Kinase, domain 1"/>
    <property type="match status" value="1"/>
</dbReference>
<evidence type="ECO:0000256" key="7">
    <source>
        <dbReference type="SAM" id="MobiDB-lite"/>
    </source>
</evidence>
<dbReference type="EnsemblPlants" id="Pp3c14_1610V3.9">
    <property type="protein sequence ID" value="Pp3c14_1610V3.9"/>
    <property type="gene ID" value="Pp3c14_1610"/>
</dbReference>
<dbReference type="RefSeq" id="XP_024394553.1">
    <property type="nucleotide sequence ID" value="XM_024538785.2"/>
</dbReference>
<dbReference type="Gramene" id="Pp3c14_1610V3.9">
    <property type="protein sequence ID" value="Pp3c14_1610V3.9"/>
    <property type="gene ID" value="Pp3c14_1610"/>
</dbReference>
<dbReference type="InterPro" id="IPR017441">
    <property type="entry name" value="Protein_kinase_ATP_BS"/>
</dbReference>
<accession>A0A7I4ARH4</accession>
<evidence type="ECO:0000313" key="11">
    <source>
        <dbReference type="EnsemblPlants" id="Pp3c14_1610V3.10"/>
    </source>
</evidence>
<keyword evidence="8" id="KW-0472">Membrane</keyword>
<reference evidence="11" key="3">
    <citation type="submission" date="2020-12" db="UniProtKB">
        <authorList>
            <consortium name="EnsemblPlants"/>
        </authorList>
    </citation>
    <scope>IDENTIFICATION</scope>
</reference>
<dbReference type="EMBL" id="ABEU02000014">
    <property type="status" value="NOT_ANNOTATED_CDS"/>
    <property type="molecule type" value="Genomic_DNA"/>
</dbReference>
<dbReference type="FunFam" id="1.10.510.10:FF:000051">
    <property type="entry name" value="Receptor-like serine/threonine-protein kinase ALE2"/>
    <property type="match status" value="1"/>
</dbReference>
<keyword evidence="5 6" id="KW-0067">ATP-binding</keyword>
<feature type="signal peptide" evidence="9">
    <location>
        <begin position="1"/>
        <end position="23"/>
    </location>
</feature>
<dbReference type="Pfam" id="PF07714">
    <property type="entry name" value="PK_Tyr_Ser-Thr"/>
    <property type="match status" value="1"/>
</dbReference>
<evidence type="ECO:0000256" key="2">
    <source>
        <dbReference type="ARBA" id="ARBA00022679"/>
    </source>
</evidence>
<evidence type="ECO:0000256" key="9">
    <source>
        <dbReference type="SAM" id="SignalP"/>
    </source>
</evidence>
<dbReference type="EnsemblPlants" id="Pp3c14_1610V3.11">
    <property type="protein sequence ID" value="Pp3c14_1610V3.11"/>
    <property type="gene ID" value="Pp3c14_1610"/>
</dbReference>
<evidence type="ECO:0000256" key="5">
    <source>
        <dbReference type="ARBA" id="ARBA00022840"/>
    </source>
</evidence>
<feature type="compositionally biased region" description="Polar residues" evidence="7">
    <location>
        <begin position="81"/>
        <end position="90"/>
    </location>
</feature>
<dbReference type="Pfam" id="PF23180">
    <property type="entry name" value="ALE2_N"/>
    <property type="match status" value="1"/>
</dbReference>
<feature type="domain" description="Protein kinase" evidence="10">
    <location>
        <begin position="420"/>
        <end position="695"/>
    </location>
</feature>
<dbReference type="KEGG" id="ppp:112291425"/>
<dbReference type="CDD" id="cd14066">
    <property type="entry name" value="STKc_IRAK"/>
    <property type="match status" value="1"/>
</dbReference>
<dbReference type="PANTHER" id="PTHR47989">
    <property type="entry name" value="OS01G0750732 PROTEIN"/>
    <property type="match status" value="1"/>
</dbReference>
<feature type="transmembrane region" description="Helical" evidence="8">
    <location>
        <begin position="310"/>
        <end position="334"/>
    </location>
</feature>
<dbReference type="GeneID" id="112291425"/>
<dbReference type="InterPro" id="IPR000719">
    <property type="entry name" value="Prot_kinase_dom"/>
</dbReference>
<keyword evidence="2" id="KW-0808">Transferase</keyword>
<feature type="compositionally biased region" description="Low complexity" evidence="7">
    <location>
        <begin position="114"/>
        <end position="131"/>
    </location>
</feature>
<dbReference type="Gramene" id="Pp3c14_1610V3.11">
    <property type="protein sequence ID" value="Pp3c14_1610V3.11"/>
    <property type="gene ID" value="Pp3c14_1610"/>
</dbReference>
<evidence type="ECO:0000256" key="4">
    <source>
        <dbReference type="ARBA" id="ARBA00022777"/>
    </source>
</evidence>
<dbReference type="Gramene" id="Pp3c14_1610V3.10">
    <property type="protein sequence ID" value="Pp3c14_1610V3.10"/>
    <property type="gene ID" value="Pp3c14_1610"/>
</dbReference>
<feature type="chain" id="PRO_5043238816" description="Protein kinase domain-containing protein" evidence="9">
    <location>
        <begin position="24"/>
        <end position="826"/>
    </location>
</feature>
<dbReference type="GO" id="GO:0004674">
    <property type="term" value="F:protein serine/threonine kinase activity"/>
    <property type="evidence" value="ECO:0007669"/>
    <property type="project" value="UniProtKB-KW"/>
</dbReference>
<reference evidence="11 12" key="2">
    <citation type="journal article" date="2018" name="Plant J.">
        <title>The Physcomitrella patens chromosome-scale assembly reveals moss genome structure and evolution.</title>
        <authorList>
            <person name="Lang D."/>
            <person name="Ullrich K.K."/>
            <person name="Murat F."/>
            <person name="Fuchs J."/>
            <person name="Jenkins J."/>
            <person name="Haas F.B."/>
            <person name="Piednoel M."/>
            <person name="Gundlach H."/>
            <person name="Van Bel M."/>
            <person name="Meyberg R."/>
            <person name="Vives C."/>
            <person name="Morata J."/>
            <person name="Symeonidi A."/>
            <person name="Hiss M."/>
            <person name="Muchero W."/>
            <person name="Kamisugi Y."/>
            <person name="Saleh O."/>
            <person name="Blanc G."/>
            <person name="Decker E.L."/>
            <person name="van Gessel N."/>
            <person name="Grimwood J."/>
            <person name="Hayes R.D."/>
            <person name="Graham S.W."/>
            <person name="Gunter L.E."/>
            <person name="McDaniel S.F."/>
            <person name="Hoernstein S.N.W."/>
            <person name="Larsson A."/>
            <person name="Li F.W."/>
            <person name="Perroud P.F."/>
            <person name="Phillips J."/>
            <person name="Ranjan P."/>
            <person name="Rokshar D.S."/>
            <person name="Rothfels C.J."/>
            <person name="Schneider L."/>
            <person name="Shu S."/>
            <person name="Stevenson D.W."/>
            <person name="Thummler F."/>
            <person name="Tillich M."/>
            <person name="Villarreal Aguilar J.C."/>
            <person name="Widiez T."/>
            <person name="Wong G.K."/>
            <person name="Wymore A."/>
            <person name="Zhang Y."/>
            <person name="Zimmer A.D."/>
            <person name="Quatrano R.S."/>
            <person name="Mayer K.F.X."/>
            <person name="Goodstein D."/>
            <person name="Casacuberta J.M."/>
            <person name="Vandepoele K."/>
            <person name="Reski R."/>
            <person name="Cuming A.C."/>
            <person name="Tuskan G.A."/>
            <person name="Maumus F."/>
            <person name="Salse J."/>
            <person name="Schmutz J."/>
            <person name="Rensing S.A."/>
        </authorList>
    </citation>
    <scope>NUCLEOTIDE SEQUENCE [LARGE SCALE GENOMIC DNA]</scope>
    <source>
        <strain evidence="11 12">cv. Gransden 2004</strain>
    </source>
</reference>
<dbReference type="InterPro" id="IPR001245">
    <property type="entry name" value="Ser-Thr/Tyr_kinase_cat_dom"/>
</dbReference>
<keyword evidence="9" id="KW-0732">Signal</keyword>
<evidence type="ECO:0000259" key="10">
    <source>
        <dbReference type="PROSITE" id="PS50011"/>
    </source>
</evidence>
<dbReference type="AlphaFoldDB" id="A0A7I4ARH4"/>
<dbReference type="Gene3D" id="1.10.510.10">
    <property type="entry name" value="Transferase(Phosphotransferase) domain 1"/>
    <property type="match status" value="1"/>
</dbReference>
<keyword evidence="4" id="KW-0418">Kinase</keyword>
<dbReference type="FunCoup" id="A0A7I4ARH4">
    <property type="interactions" value="897"/>
</dbReference>
<dbReference type="InterPro" id="IPR011009">
    <property type="entry name" value="Kinase-like_dom_sf"/>
</dbReference>
<dbReference type="GO" id="GO:0005524">
    <property type="term" value="F:ATP binding"/>
    <property type="evidence" value="ECO:0007669"/>
    <property type="project" value="UniProtKB-UniRule"/>
</dbReference>
<keyword evidence="1" id="KW-0723">Serine/threonine-protein kinase</keyword>
<evidence type="ECO:0000256" key="6">
    <source>
        <dbReference type="PROSITE-ProRule" id="PRU10141"/>
    </source>
</evidence>
<keyword evidence="8" id="KW-1133">Transmembrane helix</keyword>
<dbReference type="FunFam" id="3.30.200.20:FF:000146">
    <property type="entry name" value="receptor-like serine/threonine-protein kinase ALE2"/>
    <property type="match status" value="1"/>
</dbReference>
<dbReference type="OrthoDB" id="1901798at2759"/>
<proteinExistence type="predicted"/>
<keyword evidence="3 6" id="KW-0547">Nucleotide-binding</keyword>
<reference evidence="11 12" key="1">
    <citation type="journal article" date="2008" name="Science">
        <title>The Physcomitrella genome reveals evolutionary insights into the conquest of land by plants.</title>
        <authorList>
            <person name="Rensing S."/>
            <person name="Lang D."/>
            <person name="Zimmer A."/>
            <person name="Terry A."/>
            <person name="Salamov A."/>
            <person name="Shapiro H."/>
            <person name="Nishiyama T."/>
            <person name="Perroud P.-F."/>
            <person name="Lindquist E."/>
            <person name="Kamisugi Y."/>
            <person name="Tanahashi T."/>
            <person name="Sakakibara K."/>
            <person name="Fujita T."/>
            <person name="Oishi K."/>
            <person name="Shin-I T."/>
            <person name="Kuroki Y."/>
            <person name="Toyoda A."/>
            <person name="Suzuki Y."/>
            <person name="Hashimoto A."/>
            <person name="Yamaguchi K."/>
            <person name="Sugano A."/>
            <person name="Kohara Y."/>
            <person name="Fujiyama A."/>
            <person name="Anterola A."/>
            <person name="Aoki S."/>
            <person name="Ashton N."/>
            <person name="Barbazuk W.B."/>
            <person name="Barker E."/>
            <person name="Bennetzen J."/>
            <person name="Bezanilla M."/>
            <person name="Blankenship R."/>
            <person name="Cho S.H."/>
            <person name="Dutcher S."/>
            <person name="Estelle M."/>
            <person name="Fawcett J.A."/>
            <person name="Gundlach H."/>
            <person name="Hanada K."/>
            <person name="Heyl A."/>
            <person name="Hicks K.A."/>
            <person name="Hugh J."/>
            <person name="Lohr M."/>
            <person name="Mayer K."/>
            <person name="Melkozernov A."/>
            <person name="Murata T."/>
            <person name="Nelson D."/>
            <person name="Pils B."/>
            <person name="Prigge M."/>
            <person name="Reiss B."/>
            <person name="Renner T."/>
            <person name="Rombauts S."/>
            <person name="Rushton P."/>
            <person name="Sanderfoot A."/>
            <person name="Schween G."/>
            <person name="Shiu S.-H."/>
            <person name="Stueber K."/>
            <person name="Theodoulou F.L."/>
            <person name="Tu H."/>
            <person name="Van de Peer Y."/>
            <person name="Verrier P.J."/>
            <person name="Waters E."/>
            <person name="Wood A."/>
            <person name="Yang L."/>
            <person name="Cove D."/>
            <person name="Cuming A."/>
            <person name="Hasebe M."/>
            <person name="Lucas S."/>
            <person name="Mishler D.B."/>
            <person name="Reski R."/>
            <person name="Grigoriev I."/>
            <person name="Quatrano R.S."/>
            <person name="Boore J.L."/>
        </authorList>
    </citation>
    <scope>NUCLEOTIDE SEQUENCE [LARGE SCALE GENOMIC DNA]</scope>
    <source>
        <strain evidence="11 12">cv. Gransden 2004</strain>
    </source>
</reference>
<feature type="region of interest" description="Disordered" evidence="7">
    <location>
        <begin position="73"/>
        <end position="137"/>
    </location>
</feature>
<gene>
    <name evidence="11" type="primary">LOC112291425</name>
</gene>